<dbReference type="Proteomes" id="UP000440096">
    <property type="component" value="Unassembled WGS sequence"/>
</dbReference>
<dbReference type="RefSeq" id="WP_154757659.1">
    <property type="nucleotide sequence ID" value="NZ_WMBA01000022.1"/>
</dbReference>
<dbReference type="EMBL" id="WMBA01000022">
    <property type="protein sequence ID" value="MTD55466.1"/>
    <property type="molecule type" value="Genomic_DNA"/>
</dbReference>
<dbReference type="AlphaFoldDB" id="A0A6N7Z6Z0"/>
<sequence length="97" mass="10196">MNRFDDNVGYDAGGTFSCVHCATVLAAPGEPPLHRAVLLTGDVPLAGPHVQVPEPPVVDEDVEFRQLLCPSCGTALRTEVVARADVLTRAASLSAQD</sequence>
<reference evidence="1 2" key="1">
    <citation type="submission" date="2019-11" db="EMBL/GenBank/DDBJ databases">
        <title>Draft genome of Amycolatopsis RM579.</title>
        <authorList>
            <person name="Duangmal K."/>
            <person name="Mingma R."/>
        </authorList>
    </citation>
    <scope>NUCLEOTIDE SEQUENCE [LARGE SCALE GENOMIC DNA]</scope>
    <source>
        <strain evidence="1 2">RM579</strain>
    </source>
</reference>
<evidence type="ECO:0000313" key="1">
    <source>
        <dbReference type="EMBL" id="MTD55466.1"/>
    </source>
</evidence>
<accession>A0A6N7Z6Z0</accession>
<comment type="caution">
    <text evidence="1">The sequence shown here is derived from an EMBL/GenBank/DDBJ whole genome shotgun (WGS) entry which is preliminary data.</text>
</comment>
<protein>
    <submittedName>
        <fullName evidence="1">Uncharacterized protein</fullName>
    </submittedName>
</protein>
<organism evidence="1 2">
    <name type="scientific">Amycolatopsis pithecellobii</name>
    <dbReference type="NCBI Taxonomy" id="664692"/>
    <lineage>
        <taxon>Bacteria</taxon>
        <taxon>Bacillati</taxon>
        <taxon>Actinomycetota</taxon>
        <taxon>Actinomycetes</taxon>
        <taxon>Pseudonocardiales</taxon>
        <taxon>Pseudonocardiaceae</taxon>
        <taxon>Amycolatopsis</taxon>
    </lineage>
</organism>
<proteinExistence type="predicted"/>
<dbReference type="OrthoDB" id="3625943at2"/>
<name>A0A6N7Z6Z0_9PSEU</name>
<keyword evidence="2" id="KW-1185">Reference proteome</keyword>
<gene>
    <name evidence="1" type="ORF">GKO32_15985</name>
</gene>
<evidence type="ECO:0000313" key="2">
    <source>
        <dbReference type="Proteomes" id="UP000440096"/>
    </source>
</evidence>